<dbReference type="AlphaFoldDB" id="A0A2X2BZM5"/>
<name>A0A2X2BZM5_PROMI</name>
<organism evidence="1 2">
    <name type="scientific">Proteus mirabilis</name>
    <dbReference type="NCBI Taxonomy" id="584"/>
    <lineage>
        <taxon>Bacteria</taxon>
        <taxon>Pseudomonadati</taxon>
        <taxon>Pseudomonadota</taxon>
        <taxon>Gammaproteobacteria</taxon>
        <taxon>Enterobacterales</taxon>
        <taxon>Morganellaceae</taxon>
        <taxon>Proteus</taxon>
    </lineage>
</organism>
<reference evidence="1 2" key="1">
    <citation type="submission" date="2018-06" db="EMBL/GenBank/DDBJ databases">
        <authorList>
            <consortium name="Pathogen Informatics"/>
            <person name="Doyle S."/>
        </authorList>
    </citation>
    <scope>NUCLEOTIDE SEQUENCE [LARGE SCALE GENOMIC DNA]</scope>
    <source>
        <strain evidence="1 2">NCTC10975</strain>
    </source>
</reference>
<evidence type="ECO:0000313" key="1">
    <source>
        <dbReference type="EMBL" id="SPZ00463.1"/>
    </source>
</evidence>
<dbReference type="RefSeq" id="WP_063215538.1">
    <property type="nucleotide sequence ID" value="NZ_CAXOHV010000005.1"/>
</dbReference>
<sequence>MQIKSYFKNTPLSLKSINNESYKFNTKLKSAILSCYNTISSFIKPFFHKTSNNSEFKVHISNIENMKKNENIQSDNKVINTPHSMKDDNDKFGDLSKVHKKFKVDEIINLIINDIISVLEEKPTLEKGKIIQFEDELHSHSKSILSSTNDSSLNEIKNKFLASIIDSILTSDEKIKSEFGNINNYKYFLSNSINETVSRSLAKDKNLVKNGDK</sequence>
<protein>
    <submittedName>
        <fullName evidence="1">Uncharacterized protein</fullName>
    </submittedName>
</protein>
<dbReference type="Proteomes" id="UP000251485">
    <property type="component" value="Unassembled WGS sequence"/>
</dbReference>
<evidence type="ECO:0000313" key="2">
    <source>
        <dbReference type="Proteomes" id="UP000251485"/>
    </source>
</evidence>
<proteinExistence type="predicted"/>
<accession>A0A2X2BZM5</accession>
<gene>
    <name evidence="1" type="ORF">NCTC10975_03607</name>
</gene>
<dbReference type="EMBL" id="UAUE01000026">
    <property type="protein sequence ID" value="SPZ00463.1"/>
    <property type="molecule type" value="Genomic_DNA"/>
</dbReference>